<evidence type="ECO:0000256" key="6">
    <source>
        <dbReference type="ARBA" id="ARBA00022490"/>
    </source>
</evidence>
<reference evidence="15 16" key="1">
    <citation type="submission" date="2023-10" db="EMBL/GenBank/DDBJ databases">
        <authorList>
            <person name="Maclean D."/>
            <person name="Macfadyen A."/>
        </authorList>
    </citation>
    <scope>NUCLEOTIDE SEQUENCE [LARGE SCALE GENOMIC DNA]</scope>
</reference>
<dbReference type="GO" id="GO:0006178">
    <property type="term" value="P:guanine salvage"/>
    <property type="evidence" value="ECO:0007669"/>
    <property type="project" value="TreeGrafter"/>
</dbReference>
<dbReference type="PANTHER" id="PTHR43340:SF1">
    <property type="entry name" value="HYPOXANTHINE PHOSPHORIBOSYLTRANSFERASE"/>
    <property type="match status" value="1"/>
</dbReference>
<evidence type="ECO:0000256" key="10">
    <source>
        <dbReference type="ARBA" id="ARBA00022726"/>
    </source>
</evidence>
<feature type="domain" description="Phosphoribosyltransferase" evidence="14">
    <location>
        <begin position="53"/>
        <end position="202"/>
    </location>
</feature>
<comment type="similarity">
    <text evidence="4 13">Belongs to the purine/pyrimidine phosphoribosyltransferase family.</text>
</comment>
<dbReference type="GO" id="GO:0000287">
    <property type="term" value="F:magnesium ion binding"/>
    <property type="evidence" value="ECO:0007669"/>
    <property type="project" value="TreeGrafter"/>
</dbReference>
<dbReference type="FunFam" id="3.40.50.2020:FF:000006">
    <property type="entry name" value="Hypoxanthine phosphoribosyltransferase"/>
    <property type="match status" value="1"/>
</dbReference>
<evidence type="ECO:0000256" key="5">
    <source>
        <dbReference type="ARBA" id="ARBA00011895"/>
    </source>
</evidence>
<dbReference type="InterPro" id="IPR050408">
    <property type="entry name" value="HGPRT"/>
</dbReference>
<gene>
    <name evidence="15" type="ORF">CVIRNUC_005585</name>
</gene>
<organism evidence="15 16">
    <name type="scientific">Coccomyxa viridis</name>
    <dbReference type="NCBI Taxonomy" id="1274662"/>
    <lineage>
        <taxon>Eukaryota</taxon>
        <taxon>Viridiplantae</taxon>
        <taxon>Chlorophyta</taxon>
        <taxon>core chlorophytes</taxon>
        <taxon>Trebouxiophyceae</taxon>
        <taxon>Trebouxiophyceae incertae sedis</taxon>
        <taxon>Coccomyxaceae</taxon>
        <taxon>Coccomyxa</taxon>
    </lineage>
</organism>
<evidence type="ECO:0000256" key="12">
    <source>
        <dbReference type="ARBA" id="ARBA00022842"/>
    </source>
</evidence>
<evidence type="ECO:0000256" key="4">
    <source>
        <dbReference type="ARBA" id="ARBA00008391"/>
    </source>
</evidence>
<keyword evidence="16" id="KW-1185">Reference proteome</keyword>
<evidence type="ECO:0000256" key="1">
    <source>
        <dbReference type="ARBA" id="ARBA00001946"/>
    </source>
</evidence>
<evidence type="ECO:0000256" key="8">
    <source>
        <dbReference type="ARBA" id="ARBA00022679"/>
    </source>
</evidence>
<evidence type="ECO:0000256" key="7">
    <source>
        <dbReference type="ARBA" id="ARBA00022676"/>
    </source>
</evidence>
<keyword evidence="11 13" id="KW-0547">Nucleotide-binding</keyword>
<dbReference type="EC" id="2.4.2.8" evidence="5 13"/>
<evidence type="ECO:0000313" key="15">
    <source>
        <dbReference type="EMBL" id="CAK0782148.1"/>
    </source>
</evidence>
<keyword evidence="6 13" id="KW-0963">Cytoplasm</keyword>
<dbReference type="AlphaFoldDB" id="A0AAV1I6H4"/>
<keyword evidence="12 13" id="KW-0460">Magnesium</keyword>
<evidence type="ECO:0000256" key="13">
    <source>
        <dbReference type="RuleBase" id="RU364099"/>
    </source>
</evidence>
<dbReference type="PANTHER" id="PTHR43340">
    <property type="entry name" value="HYPOXANTHINE-GUANINE PHOSPHORIBOSYLTRANSFERASE"/>
    <property type="match status" value="1"/>
</dbReference>
<dbReference type="GO" id="GO:0005829">
    <property type="term" value="C:cytosol"/>
    <property type="evidence" value="ECO:0007669"/>
    <property type="project" value="TreeGrafter"/>
</dbReference>
<dbReference type="GO" id="GO:0000166">
    <property type="term" value="F:nucleotide binding"/>
    <property type="evidence" value="ECO:0007669"/>
    <property type="project" value="UniProtKB-KW"/>
</dbReference>
<keyword evidence="10 13" id="KW-0660">Purine salvage</keyword>
<comment type="subcellular location">
    <subcellularLocation>
        <location evidence="2 13">Cytoplasm</location>
    </subcellularLocation>
</comment>
<accession>A0AAV1I6H4</accession>
<comment type="caution">
    <text evidence="15">The sequence shown here is derived from an EMBL/GenBank/DDBJ whole genome shotgun (WGS) entry which is preliminary data.</text>
</comment>
<dbReference type="GO" id="GO:0006166">
    <property type="term" value="P:purine ribonucleoside salvage"/>
    <property type="evidence" value="ECO:0007669"/>
    <property type="project" value="UniProtKB-KW"/>
</dbReference>
<dbReference type="EMBL" id="CAUYUE010000006">
    <property type="protein sequence ID" value="CAK0782148.1"/>
    <property type="molecule type" value="Genomic_DNA"/>
</dbReference>
<evidence type="ECO:0000259" key="14">
    <source>
        <dbReference type="Pfam" id="PF00156"/>
    </source>
</evidence>
<evidence type="ECO:0000256" key="3">
    <source>
        <dbReference type="ARBA" id="ARBA00004669"/>
    </source>
</evidence>
<comment type="pathway">
    <text evidence="3 13">Purine metabolism; IMP biosynthesis via salvage pathway; IMP from hypoxanthine: step 1/1.</text>
</comment>
<dbReference type="GO" id="GO:0032264">
    <property type="term" value="P:IMP salvage"/>
    <property type="evidence" value="ECO:0007669"/>
    <property type="project" value="TreeGrafter"/>
</dbReference>
<protein>
    <recommendedName>
        <fullName evidence="5 13">Hypoxanthine phosphoribosyltransferase</fullName>
        <ecNumber evidence="5 13">2.4.2.8</ecNumber>
    </recommendedName>
</protein>
<dbReference type="GO" id="GO:0032263">
    <property type="term" value="P:GMP salvage"/>
    <property type="evidence" value="ECO:0007669"/>
    <property type="project" value="TreeGrafter"/>
</dbReference>
<dbReference type="Proteomes" id="UP001314263">
    <property type="component" value="Unassembled WGS sequence"/>
</dbReference>
<comment type="catalytic activity">
    <reaction evidence="13">
        <text>IMP + diphosphate = hypoxanthine + 5-phospho-alpha-D-ribose 1-diphosphate</text>
        <dbReference type="Rhea" id="RHEA:17973"/>
        <dbReference type="ChEBI" id="CHEBI:17368"/>
        <dbReference type="ChEBI" id="CHEBI:33019"/>
        <dbReference type="ChEBI" id="CHEBI:58017"/>
        <dbReference type="ChEBI" id="CHEBI:58053"/>
        <dbReference type="EC" id="2.4.2.8"/>
    </reaction>
</comment>
<dbReference type="InterPro" id="IPR005904">
    <property type="entry name" value="Hxn_phspho_trans"/>
</dbReference>
<comment type="cofactor">
    <cofactor evidence="1 13">
        <name>Mg(2+)</name>
        <dbReference type="ChEBI" id="CHEBI:18420"/>
    </cofactor>
</comment>
<dbReference type="GO" id="GO:0046100">
    <property type="term" value="P:hypoxanthine metabolic process"/>
    <property type="evidence" value="ECO:0007669"/>
    <property type="project" value="TreeGrafter"/>
</dbReference>
<evidence type="ECO:0000313" key="16">
    <source>
        <dbReference type="Proteomes" id="UP001314263"/>
    </source>
</evidence>
<evidence type="ECO:0000256" key="9">
    <source>
        <dbReference type="ARBA" id="ARBA00022723"/>
    </source>
</evidence>
<evidence type="ECO:0000256" key="11">
    <source>
        <dbReference type="ARBA" id="ARBA00022741"/>
    </source>
</evidence>
<dbReference type="Gene3D" id="3.40.50.2020">
    <property type="match status" value="1"/>
</dbReference>
<keyword evidence="9 13" id="KW-0479">Metal-binding</keyword>
<dbReference type="GO" id="GO:0004422">
    <property type="term" value="F:hypoxanthine phosphoribosyltransferase activity"/>
    <property type="evidence" value="ECO:0007669"/>
    <property type="project" value="InterPro"/>
</dbReference>
<dbReference type="Pfam" id="PF00156">
    <property type="entry name" value="Pribosyltran"/>
    <property type="match status" value="1"/>
</dbReference>
<evidence type="ECO:0000256" key="2">
    <source>
        <dbReference type="ARBA" id="ARBA00004496"/>
    </source>
</evidence>
<proteinExistence type="inferred from homology"/>
<keyword evidence="8 13" id="KW-0808">Transferase</keyword>
<keyword evidence="7 13" id="KW-0328">Glycosyltransferase</keyword>
<name>A0AAV1I6H4_9CHLO</name>
<dbReference type="SUPFAM" id="SSF53271">
    <property type="entry name" value="PRTase-like"/>
    <property type="match status" value="1"/>
</dbReference>
<dbReference type="InterPro" id="IPR029057">
    <property type="entry name" value="PRTase-like"/>
</dbReference>
<dbReference type="CDD" id="cd06223">
    <property type="entry name" value="PRTases_typeI"/>
    <property type="match status" value="1"/>
</dbReference>
<dbReference type="InterPro" id="IPR000836">
    <property type="entry name" value="PRTase_dom"/>
</dbReference>
<dbReference type="NCBIfam" id="TIGR01203">
    <property type="entry name" value="HGPRTase"/>
    <property type="match status" value="1"/>
</dbReference>
<sequence>MRGDVLRQSLLVQHRGACLAGQGLNPSRRQLHSHTRARAHHKDIQEVIFTADAIKERIKVMGRTIAEDFEEKEPLIIGTLNGAFVFMADLVRSIEPLPTGLTMDFLRASSYTGSTTTGQDAVSLGMVSKTSVRGRHILLVEDIIDTGKTLQELCGRLRAQGAASVAVIALLDKAARRTVDLTPDYRGFECPDEFVVGYGLDFNELYRSLPYVGVLKPECYL</sequence>